<accession>A0AAX6G2M2</accession>
<name>A0AAX6G2M2_IRIPA</name>
<evidence type="ECO:0000313" key="2">
    <source>
        <dbReference type="Proteomes" id="UP001140949"/>
    </source>
</evidence>
<keyword evidence="2" id="KW-1185">Reference proteome</keyword>
<dbReference type="EMBL" id="JANAVB010024399">
    <property type="protein sequence ID" value="KAJ6822421.1"/>
    <property type="molecule type" value="Genomic_DNA"/>
</dbReference>
<reference evidence="1" key="2">
    <citation type="submission" date="2023-04" db="EMBL/GenBank/DDBJ databases">
        <authorList>
            <person name="Bruccoleri R.E."/>
            <person name="Oakeley E.J."/>
            <person name="Faust A.-M."/>
            <person name="Dessus-Babus S."/>
            <person name="Altorfer M."/>
            <person name="Burckhardt D."/>
            <person name="Oertli M."/>
            <person name="Naumann U."/>
            <person name="Petersen F."/>
            <person name="Wong J."/>
        </authorList>
    </citation>
    <scope>NUCLEOTIDE SEQUENCE</scope>
    <source>
        <strain evidence="1">GSM-AAB239-AS_SAM_17_03QT</strain>
        <tissue evidence="1">Leaf</tissue>
    </source>
</reference>
<dbReference type="AlphaFoldDB" id="A0AAX6G2M2"/>
<dbReference type="Proteomes" id="UP001140949">
    <property type="component" value="Unassembled WGS sequence"/>
</dbReference>
<gene>
    <name evidence="1" type="ORF">M6B38_389425</name>
</gene>
<sequence length="92" mass="10770">MFACLYLSSKIYKILDRGSSKRRTAEMLLNKLTKSNMGNLQKYIMEQDLLLVSSAKIMLNLGTWLLRNRIILKQLRSPTLPSWWQNSMAYLD</sequence>
<protein>
    <submittedName>
        <fullName evidence="1">Phytepsin-like isoform X1</fullName>
    </submittedName>
</protein>
<organism evidence="1 2">
    <name type="scientific">Iris pallida</name>
    <name type="common">Sweet iris</name>
    <dbReference type="NCBI Taxonomy" id="29817"/>
    <lineage>
        <taxon>Eukaryota</taxon>
        <taxon>Viridiplantae</taxon>
        <taxon>Streptophyta</taxon>
        <taxon>Embryophyta</taxon>
        <taxon>Tracheophyta</taxon>
        <taxon>Spermatophyta</taxon>
        <taxon>Magnoliopsida</taxon>
        <taxon>Liliopsida</taxon>
        <taxon>Asparagales</taxon>
        <taxon>Iridaceae</taxon>
        <taxon>Iridoideae</taxon>
        <taxon>Irideae</taxon>
        <taxon>Iris</taxon>
    </lineage>
</organism>
<proteinExistence type="predicted"/>
<evidence type="ECO:0000313" key="1">
    <source>
        <dbReference type="EMBL" id="KAJ6822421.1"/>
    </source>
</evidence>
<reference evidence="1" key="1">
    <citation type="journal article" date="2023" name="GigaByte">
        <title>Genome assembly of the bearded iris, Iris pallida Lam.</title>
        <authorList>
            <person name="Bruccoleri R.E."/>
            <person name="Oakeley E.J."/>
            <person name="Faust A.M.E."/>
            <person name="Altorfer M."/>
            <person name="Dessus-Babus S."/>
            <person name="Burckhardt D."/>
            <person name="Oertli M."/>
            <person name="Naumann U."/>
            <person name="Petersen F."/>
            <person name="Wong J."/>
        </authorList>
    </citation>
    <scope>NUCLEOTIDE SEQUENCE</scope>
    <source>
        <strain evidence="1">GSM-AAB239-AS_SAM_17_03QT</strain>
    </source>
</reference>
<comment type="caution">
    <text evidence="1">The sequence shown here is derived from an EMBL/GenBank/DDBJ whole genome shotgun (WGS) entry which is preliminary data.</text>
</comment>